<dbReference type="AlphaFoldDB" id="A0A814Z9X5"/>
<gene>
    <name evidence="1" type="ORF">GPM918_LOCUS25671</name>
    <name evidence="2" type="ORF">SRO942_LOCUS25694</name>
</gene>
<keyword evidence="3" id="KW-1185">Reference proteome</keyword>
<protein>
    <submittedName>
        <fullName evidence="1">Uncharacterized protein</fullName>
    </submittedName>
</protein>
<proteinExistence type="predicted"/>
<comment type="caution">
    <text evidence="1">The sequence shown here is derived from an EMBL/GenBank/DDBJ whole genome shotgun (WGS) entry which is preliminary data.</text>
</comment>
<name>A0A814Z9X5_9BILA</name>
<organism evidence="1 3">
    <name type="scientific">Didymodactylos carnosus</name>
    <dbReference type="NCBI Taxonomy" id="1234261"/>
    <lineage>
        <taxon>Eukaryota</taxon>
        <taxon>Metazoa</taxon>
        <taxon>Spiralia</taxon>
        <taxon>Gnathifera</taxon>
        <taxon>Rotifera</taxon>
        <taxon>Eurotatoria</taxon>
        <taxon>Bdelloidea</taxon>
        <taxon>Philodinida</taxon>
        <taxon>Philodinidae</taxon>
        <taxon>Didymodactylos</taxon>
    </lineage>
</organism>
<evidence type="ECO:0000313" key="2">
    <source>
        <dbReference type="EMBL" id="CAF4004439.1"/>
    </source>
</evidence>
<evidence type="ECO:0000313" key="1">
    <source>
        <dbReference type="EMBL" id="CAF1241274.1"/>
    </source>
</evidence>
<dbReference type="EMBL" id="CAJNOQ010010049">
    <property type="protein sequence ID" value="CAF1241274.1"/>
    <property type="molecule type" value="Genomic_DNA"/>
</dbReference>
<reference evidence="1" key="1">
    <citation type="submission" date="2021-02" db="EMBL/GenBank/DDBJ databases">
        <authorList>
            <person name="Nowell W R."/>
        </authorList>
    </citation>
    <scope>NUCLEOTIDE SEQUENCE</scope>
</reference>
<evidence type="ECO:0000313" key="3">
    <source>
        <dbReference type="Proteomes" id="UP000663829"/>
    </source>
</evidence>
<dbReference type="Proteomes" id="UP000663829">
    <property type="component" value="Unassembled WGS sequence"/>
</dbReference>
<dbReference type="OrthoDB" id="3598281at2759"/>
<sequence>MRRHCVLVRSKVDRDYLMKFKTYSGQYYLRAEPEEREALKDTILAEIKRNNSGESNEVYLVACDYSPPNSDADQLIQDQSFDFHALLGKVASLAATIHPERICSSAMGMFVQTINTCFRRGYILNSLKYGIACGVAAAFPCGDQVPRYLLRRTIRKALGSDVLVEYLQQLDLTVYGYEVQTSIFKKCVKIEESESELNFAGRSLGQAASIGFILVGTFSDDVIRLVAPATAIASGVARSALTVSTIGVGIVISIAVSLWSGNAGAEHIFSYVNRICNDFIMIAAAFVRNVIEETKR</sequence>
<dbReference type="EMBL" id="CAJOBC010010594">
    <property type="protein sequence ID" value="CAF4004439.1"/>
    <property type="molecule type" value="Genomic_DNA"/>
</dbReference>
<dbReference type="Proteomes" id="UP000681722">
    <property type="component" value="Unassembled WGS sequence"/>
</dbReference>
<accession>A0A814Z9X5</accession>